<dbReference type="KEGG" id="ckw:CKALI_06550"/>
<feature type="transmembrane region" description="Helical" evidence="8">
    <location>
        <begin position="176"/>
        <end position="197"/>
    </location>
</feature>
<reference evidence="10" key="1">
    <citation type="submission" date="2019-11" db="EMBL/GenBank/DDBJ databases">
        <title>Complete genome sequence of Corynebacterium kalinowskii 1959, a novel Corynebacterium species isolated from soil of a small paddock in Vilsendorf, Germany.</title>
        <authorList>
            <person name="Schaffert L."/>
            <person name="Ruwe M."/>
            <person name="Milse J."/>
            <person name="Hanuschka K."/>
            <person name="Ortseifen V."/>
            <person name="Droste J."/>
            <person name="Brandt D."/>
            <person name="Schlueter L."/>
            <person name="Kutter Y."/>
            <person name="Vinke S."/>
            <person name="Viehoefer P."/>
            <person name="Jacob L."/>
            <person name="Luebke N.-C."/>
            <person name="Schulte-Berndt E."/>
            <person name="Hain C."/>
            <person name="Linder M."/>
            <person name="Schmidt P."/>
            <person name="Wollenschlaeger L."/>
            <person name="Luttermann T."/>
            <person name="Thieme E."/>
            <person name="Hassa J."/>
            <person name="Haak M."/>
            <person name="Wittchen M."/>
            <person name="Mentz A."/>
            <person name="Persicke M."/>
            <person name="Busche T."/>
            <person name="Ruckert C."/>
        </authorList>
    </citation>
    <scope>NUCLEOTIDE SEQUENCE [LARGE SCALE GENOMIC DNA]</scope>
    <source>
        <strain evidence="10">1959</strain>
    </source>
</reference>
<evidence type="ECO:0000256" key="7">
    <source>
        <dbReference type="ARBA" id="ARBA00024033"/>
    </source>
</evidence>
<sequence>MLLTVDPIGGSYCDQVMNAIESRMAQIWVAGEPVSDELRRRRTPIDALANAALWPIALMLIIHRVFVLAINGNVTDDFSTVYYALRRFHDGVSVYNETYHFVDPHYLYSPGATLFLSPLGLQTDFDTARTIFILANALAIVAALGMITRLFGYSLRSALFPFSVVAAYLTEAVQNTLVFSNINGLLLLALASFLTLLKSDRRWSAGLILGVAILIKPIFAPLLFLPFAKANWQTIVSAFAIPIAFNAAAWPIVPQASDYVTRTVPYLGLTRDFANSSLPGIALYFGMPQWQEKFWFFLFALIIIAGLIALLRYRYSDPLLWMVCTASLLLAGVFFLSSLGQMYYSMLLFPLLFTATLRRSPMHNPLAWLAAYGFLTIDNWNSDEWIDTGRWFTFLLPTVGWALILIVISVSAVVWALSEQKGTHHDRLQAA</sequence>
<dbReference type="Proteomes" id="UP000427071">
    <property type="component" value="Chromosome"/>
</dbReference>
<organism evidence="9 10">
    <name type="scientific">Corynebacterium kalinowskii</name>
    <dbReference type="NCBI Taxonomy" id="2675216"/>
    <lineage>
        <taxon>Bacteria</taxon>
        <taxon>Bacillati</taxon>
        <taxon>Actinomycetota</taxon>
        <taxon>Actinomycetes</taxon>
        <taxon>Mycobacteriales</taxon>
        <taxon>Corynebacteriaceae</taxon>
        <taxon>Corynebacterium</taxon>
    </lineage>
</organism>
<feature type="transmembrane region" description="Helical" evidence="8">
    <location>
        <begin position="319"/>
        <end position="344"/>
    </location>
</feature>
<gene>
    <name evidence="9" type="ORF">CKALI_06550</name>
</gene>
<feature type="transmembrane region" description="Helical" evidence="8">
    <location>
        <begin position="204"/>
        <end position="228"/>
    </location>
</feature>
<keyword evidence="3 9" id="KW-0808">Transferase</keyword>
<name>A0A6B8VAL1_9CORY</name>
<dbReference type="EMBL" id="CP046452">
    <property type="protein sequence ID" value="QGU02172.1"/>
    <property type="molecule type" value="Genomic_DNA"/>
</dbReference>
<comment type="similarity">
    <text evidence="7">Belongs to the glycosyltransferase 87 family.</text>
</comment>
<keyword evidence="5 8" id="KW-1133">Transmembrane helix</keyword>
<evidence type="ECO:0000256" key="4">
    <source>
        <dbReference type="ARBA" id="ARBA00022692"/>
    </source>
</evidence>
<evidence type="ECO:0000256" key="6">
    <source>
        <dbReference type="ARBA" id="ARBA00023136"/>
    </source>
</evidence>
<feature type="transmembrane region" description="Helical" evidence="8">
    <location>
        <begin position="47"/>
        <end position="70"/>
    </location>
</feature>
<keyword evidence="6 8" id="KW-0472">Membrane</keyword>
<dbReference type="InterPro" id="IPR018584">
    <property type="entry name" value="GT87"/>
</dbReference>
<evidence type="ECO:0000256" key="3">
    <source>
        <dbReference type="ARBA" id="ARBA00022679"/>
    </source>
</evidence>
<feature type="transmembrane region" description="Helical" evidence="8">
    <location>
        <begin position="394"/>
        <end position="417"/>
    </location>
</feature>
<evidence type="ECO:0000313" key="9">
    <source>
        <dbReference type="EMBL" id="QGU02172.1"/>
    </source>
</evidence>
<dbReference type="Pfam" id="PF09594">
    <property type="entry name" value="GT87"/>
    <property type="match status" value="1"/>
</dbReference>
<feature type="transmembrane region" description="Helical" evidence="8">
    <location>
        <begin position="294"/>
        <end position="313"/>
    </location>
</feature>
<accession>A0A6B8VAL1</accession>
<dbReference type="EC" id="2.4.2.47" evidence="9"/>
<evidence type="ECO:0000256" key="2">
    <source>
        <dbReference type="ARBA" id="ARBA00022475"/>
    </source>
</evidence>
<keyword evidence="4 8" id="KW-0812">Transmembrane</keyword>
<keyword evidence="2" id="KW-1003">Cell membrane</keyword>
<comment type="subcellular location">
    <subcellularLocation>
        <location evidence="1">Cell membrane</location>
        <topology evidence="1">Multi-pass membrane protein</topology>
    </subcellularLocation>
</comment>
<evidence type="ECO:0000313" key="10">
    <source>
        <dbReference type="Proteomes" id="UP000427071"/>
    </source>
</evidence>
<feature type="transmembrane region" description="Helical" evidence="8">
    <location>
        <begin position="127"/>
        <end position="146"/>
    </location>
</feature>
<evidence type="ECO:0000256" key="5">
    <source>
        <dbReference type="ARBA" id="ARBA00022989"/>
    </source>
</evidence>
<keyword evidence="10" id="KW-1185">Reference proteome</keyword>
<protein>
    <submittedName>
        <fullName evidence="9">Alpha-(1-&gt;3)-arabinofuranosyltransferase</fullName>
        <ecNumber evidence="9">2.4.2.47</ecNumber>
    </submittedName>
</protein>
<feature type="transmembrane region" description="Helical" evidence="8">
    <location>
        <begin position="234"/>
        <end position="253"/>
    </location>
</feature>
<evidence type="ECO:0000256" key="1">
    <source>
        <dbReference type="ARBA" id="ARBA00004651"/>
    </source>
</evidence>
<dbReference type="AlphaFoldDB" id="A0A6B8VAL1"/>
<keyword evidence="9" id="KW-0328">Glycosyltransferase</keyword>
<evidence type="ECO:0000256" key="8">
    <source>
        <dbReference type="SAM" id="Phobius"/>
    </source>
</evidence>
<dbReference type="GO" id="GO:0016758">
    <property type="term" value="F:hexosyltransferase activity"/>
    <property type="evidence" value="ECO:0007669"/>
    <property type="project" value="InterPro"/>
</dbReference>
<dbReference type="GO" id="GO:0005886">
    <property type="term" value="C:plasma membrane"/>
    <property type="evidence" value="ECO:0007669"/>
    <property type="project" value="UniProtKB-SubCell"/>
</dbReference>
<proteinExistence type="inferred from homology"/>